<comment type="pathway">
    <text evidence="1 7">Amino-acid biosynthesis; L-proline biosynthesis; L-glutamate 5-semialdehyde from L-glutamate: step 2/2.</text>
</comment>
<evidence type="ECO:0000256" key="7">
    <source>
        <dbReference type="HAMAP-Rule" id="MF_00412"/>
    </source>
</evidence>
<dbReference type="EC" id="1.2.1.41" evidence="7"/>
<dbReference type="EMBL" id="CP159204">
    <property type="protein sequence ID" value="XCF15760.1"/>
    <property type="molecule type" value="Genomic_DNA"/>
</dbReference>
<dbReference type="Gene3D" id="3.40.605.10">
    <property type="entry name" value="Aldehyde Dehydrogenase, Chain A, domain 1"/>
    <property type="match status" value="1"/>
</dbReference>
<dbReference type="PANTHER" id="PTHR11063">
    <property type="entry name" value="GLUTAMATE SEMIALDEHYDE DEHYDROGENASE"/>
    <property type="match status" value="1"/>
</dbReference>
<evidence type="ECO:0000259" key="9">
    <source>
        <dbReference type="Pfam" id="PF00171"/>
    </source>
</evidence>
<gene>
    <name evidence="7" type="primary">proA</name>
    <name evidence="10" type="ORF">ABSL23_10980</name>
</gene>
<dbReference type="NCBIfam" id="NF001221">
    <property type="entry name" value="PRK00197.1"/>
    <property type="match status" value="1"/>
</dbReference>
<comment type="subcellular location">
    <subcellularLocation>
        <location evidence="7">Cytoplasm</location>
    </subcellularLocation>
</comment>
<organism evidence="10">
    <name type="scientific">Halobacterium sp. NMX12-1</name>
    <dbReference type="NCBI Taxonomy" id="3166650"/>
    <lineage>
        <taxon>Archaea</taxon>
        <taxon>Methanobacteriati</taxon>
        <taxon>Methanobacteriota</taxon>
        <taxon>Stenosarchaea group</taxon>
        <taxon>Halobacteria</taxon>
        <taxon>Halobacteriales</taxon>
        <taxon>Halobacteriaceae</taxon>
        <taxon>Halobacterium</taxon>
    </lineage>
</organism>
<dbReference type="CDD" id="cd07079">
    <property type="entry name" value="ALDH_F18-19_ProA-GPR"/>
    <property type="match status" value="1"/>
</dbReference>
<reference evidence="10" key="1">
    <citation type="submission" date="2024-06" db="EMBL/GenBank/DDBJ databases">
        <title>Genome Sequence of an extremely halophilic archaeon isolated from Permian era halite, Salado Formation, Carlsbad, New Mexico: Halobacterium sp. strain NMX12-1.</title>
        <authorList>
            <person name="Sotoa L."/>
            <person name="DasSarma P."/>
            <person name="Anton B.P."/>
            <person name="Vincze T."/>
            <person name="Verma I."/>
            <person name="Eralp B."/>
            <person name="Powers D.W."/>
            <person name="Dozier B.L."/>
            <person name="Roberts R.J."/>
            <person name="DasSarma S."/>
        </authorList>
    </citation>
    <scope>NUCLEOTIDE SEQUENCE</scope>
    <source>
        <strain evidence="10">NMX12-1</strain>
    </source>
</reference>
<feature type="domain" description="Aldehyde dehydrogenase" evidence="9">
    <location>
        <begin position="2"/>
        <end position="289"/>
    </location>
</feature>
<evidence type="ECO:0000256" key="2">
    <source>
        <dbReference type="ARBA" id="ARBA00022605"/>
    </source>
</evidence>
<keyword evidence="2 7" id="KW-0028">Amino-acid biosynthesis</keyword>
<evidence type="ECO:0000313" key="10">
    <source>
        <dbReference type="EMBL" id="XCF15760.1"/>
    </source>
</evidence>
<dbReference type="GO" id="GO:0005737">
    <property type="term" value="C:cytoplasm"/>
    <property type="evidence" value="ECO:0007669"/>
    <property type="project" value="UniProtKB-SubCell"/>
</dbReference>
<feature type="coiled-coil region" evidence="8">
    <location>
        <begin position="32"/>
        <end position="59"/>
    </location>
</feature>
<dbReference type="PANTHER" id="PTHR11063:SF8">
    <property type="entry name" value="DELTA-1-PYRROLINE-5-CARBOXYLATE SYNTHASE"/>
    <property type="match status" value="1"/>
</dbReference>
<keyword evidence="7" id="KW-0963">Cytoplasm</keyword>
<comment type="function">
    <text evidence="7">Catalyzes the NADPH-dependent reduction of L-glutamate 5-phosphate into L-glutamate 5-semialdehyde and phosphate. The product spontaneously undergoes cyclization to form 1-pyrroline-5-carboxylate.</text>
</comment>
<evidence type="ECO:0000256" key="3">
    <source>
        <dbReference type="ARBA" id="ARBA00022650"/>
    </source>
</evidence>
<comment type="similarity">
    <text evidence="7">Belongs to the gamma-glutamyl phosphate reductase family.</text>
</comment>
<dbReference type="GO" id="GO:0004350">
    <property type="term" value="F:glutamate-5-semialdehyde dehydrogenase activity"/>
    <property type="evidence" value="ECO:0007669"/>
    <property type="project" value="UniProtKB-UniRule"/>
</dbReference>
<dbReference type="HAMAP" id="MF_00412">
    <property type="entry name" value="ProA"/>
    <property type="match status" value="1"/>
</dbReference>
<evidence type="ECO:0000256" key="1">
    <source>
        <dbReference type="ARBA" id="ARBA00004985"/>
    </source>
</evidence>
<dbReference type="InterPro" id="IPR012134">
    <property type="entry name" value="Glu-5-SA_DH"/>
</dbReference>
<dbReference type="InterPro" id="IPR016162">
    <property type="entry name" value="Ald_DH_N"/>
</dbReference>
<dbReference type="KEGG" id="hanx:ABSL23_10980"/>
<dbReference type="GO" id="GO:0050661">
    <property type="term" value="F:NADP binding"/>
    <property type="evidence" value="ECO:0007669"/>
    <property type="project" value="InterPro"/>
</dbReference>
<accession>A0AAU8C9V6</accession>
<dbReference type="NCBIfam" id="TIGR00407">
    <property type="entry name" value="proA"/>
    <property type="match status" value="1"/>
</dbReference>
<dbReference type="InterPro" id="IPR000965">
    <property type="entry name" value="GPR_dom"/>
</dbReference>
<evidence type="ECO:0000256" key="8">
    <source>
        <dbReference type="SAM" id="Coils"/>
    </source>
</evidence>
<dbReference type="GO" id="GO:0055129">
    <property type="term" value="P:L-proline biosynthetic process"/>
    <property type="evidence" value="ECO:0007669"/>
    <property type="project" value="UniProtKB-UniRule"/>
</dbReference>
<dbReference type="RefSeq" id="WP_353633774.1">
    <property type="nucleotide sequence ID" value="NZ_CP159204.1"/>
</dbReference>
<dbReference type="InterPro" id="IPR015590">
    <property type="entry name" value="Aldehyde_DH_dom"/>
</dbReference>
<dbReference type="GeneID" id="91109678"/>
<comment type="catalytic activity">
    <reaction evidence="6 7">
        <text>L-glutamate 5-semialdehyde + phosphate + NADP(+) = L-glutamyl 5-phosphate + NADPH + H(+)</text>
        <dbReference type="Rhea" id="RHEA:19541"/>
        <dbReference type="ChEBI" id="CHEBI:15378"/>
        <dbReference type="ChEBI" id="CHEBI:43474"/>
        <dbReference type="ChEBI" id="CHEBI:57783"/>
        <dbReference type="ChEBI" id="CHEBI:58066"/>
        <dbReference type="ChEBI" id="CHEBI:58274"/>
        <dbReference type="ChEBI" id="CHEBI:58349"/>
        <dbReference type="EC" id="1.2.1.41"/>
    </reaction>
</comment>
<dbReference type="InterPro" id="IPR016163">
    <property type="entry name" value="Ald_DH_C"/>
</dbReference>
<dbReference type="AlphaFoldDB" id="A0AAU8C9V6"/>
<evidence type="ECO:0000256" key="4">
    <source>
        <dbReference type="ARBA" id="ARBA00022857"/>
    </source>
</evidence>
<dbReference type="InterPro" id="IPR016161">
    <property type="entry name" value="Ald_DH/histidinol_DH"/>
</dbReference>
<dbReference type="Gene3D" id="3.40.309.10">
    <property type="entry name" value="Aldehyde Dehydrogenase, Chain A, domain 2"/>
    <property type="match status" value="1"/>
</dbReference>
<proteinExistence type="inferred from homology"/>
<keyword evidence="5 7" id="KW-0560">Oxidoreductase</keyword>
<evidence type="ECO:0000256" key="6">
    <source>
        <dbReference type="ARBA" id="ARBA00049024"/>
    </source>
</evidence>
<protein>
    <recommendedName>
        <fullName evidence="7">Gamma-glutamyl phosphate reductase</fullName>
        <shortName evidence="7">GPR</shortName>
        <ecNumber evidence="7">1.2.1.41</ecNumber>
    </recommendedName>
    <alternativeName>
        <fullName evidence="7">Glutamate-5-semialdehyde dehydrogenase</fullName>
    </alternativeName>
    <alternativeName>
        <fullName evidence="7">Glutamyl-gamma-semialdehyde dehydrogenase</fullName>
        <shortName evidence="7">GSA dehydrogenase</shortName>
    </alternativeName>
</protein>
<dbReference type="FunFam" id="3.40.309.10:FF:000006">
    <property type="entry name" value="Gamma-glutamyl phosphate reductase"/>
    <property type="match status" value="1"/>
</dbReference>
<dbReference type="SUPFAM" id="SSF53720">
    <property type="entry name" value="ALDH-like"/>
    <property type="match status" value="1"/>
</dbReference>
<keyword evidence="4 7" id="KW-0521">NADP</keyword>
<sequence length="443" mass="48295">MSERDTDAQVTEAERAALDLANVDEAARNDALQSMADAIRAHEDEILAANEEDVEAAEEMLERGEYTQALVDRLELDAAKLDDIAAMVESVAEQDDPLGETLEARELDDDLELYKVAVPIGVVATVFESRPDALVQIAALALKSGNAVILKGGSEASESNRVLYDVIREATEDLPTGWAQLIEAREDVDRLLEMDDAVDLVMPRGSSEFVSYIQDNTQIPVLGHTEGVCHVYVDDAADLEMAEDVAFDAKVQYPAVCNAVETLLVSEAVADEFLPGMVERYEDAGVELRGDEATRDIVDIDPATEDDWDTEYGDLELAIKVVEDVYDAVDHVNAHGSKHTESILTEDEDAAAVFMRGIDAASVFHNASTRFADGYRYGLGAEVGISTGKIHARGPVGLEGLTTYKYYLEGDGQLVATYSGEDAVPFTHEDFDGEWQPGRLHDE</sequence>
<keyword evidence="8" id="KW-0175">Coiled coil</keyword>
<dbReference type="PIRSF" id="PIRSF000151">
    <property type="entry name" value="GPR"/>
    <property type="match status" value="1"/>
</dbReference>
<evidence type="ECO:0000256" key="5">
    <source>
        <dbReference type="ARBA" id="ARBA00023002"/>
    </source>
</evidence>
<name>A0AAU8C9V6_9EURY</name>
<dbReference type="Pfam" id="PF00171">
    <property type="entry name" value="Aldedh"/>
    <property type="match status" value="1"/>
</dbReference>
<keyword evidence="3 7" id="KW-0641">Proline biosynthesis</keyword>